<dbReference type="Proteomes" id="UP001500618">
    <property type="component" value="Unassembled WGS sequence"/>
</dbReference>
<name>A0ABN2IXS5_9ACTN</name>
<comment type="caution">
    <text evidence="1">The sequence shown here is derived from an EMBL/GenBank/DDBJ whole genome shotgun (WGS) entry which is preliminary data.</text>
</comment>
<evidence type="ECO:0000313" key="2">
    <source>
        <dbReference type="Proteomes" id="UP001500618"/>
    </source>
</evidence>
<accession>A0ABN2IXS5</accession>
<dbReference type="InterPro" id="IPR022074">
    <property type="entry name" value="DUF3626"/>
</dbReference>
<gene>
    <name evidence="1" type="ORF">GCM10009765_73750</name>
</gene>
<protein>
    <submittedName>
        <fullName evidence="1">DUF3626 domain-containing protein</fullName>
    </submittedName>
</protein>
<dbReference type="RefSeq" id="WP_344314735.1">
    <property type="nucleotide sequence ID" value="NZ_BAAANY010000038.1"/>
</dbReference>
<keyword evidence="2" id="KW-1185">Reference proteome</keyword>
<proteinExistence type="predicted"/>
<dbReference type="EMBL" id="BAAANY010000038">
    <property type="protein sequence ID" value="GAA1713948.1"/>
    <property type="molecule type" value="Genomic_DNA"/>
</dbReference>
<evidence type="ECO:0000313" key="1">
    <source>
        <dbReference type="EMBL" id="GAA1713948.1"/>
    </source>
</evidence>
<reference evidence="1 2" key="1">
    <citation type="journal article" date="2019" name="Int. J. Syst. Evol. Microbiol.">
        <title>The Global Catalogue of Microorganisms (GCM) 10K type strain sequencing project: providing services to taxonomists for standard genome sequencing and annotation.</title>
        <authorList>
            <consortium name="The Broad Institute Genomics Platform"/>
            <consortium name="The Broad Institute Genome Sequencing Center for Infectious Disease"/>
            <person name="Wu L."/>
            <person name="Ma J."/>
        </authorList>
    </citation>
    <scope>NUCLEOTIDE SEQUENCE [LARGE SCALE GENOMIC DNA]</scope>
    <source>
        <strain evidence="1 2">JCM 14718</strain>
    </source>
</reference>
<sequence>MVGDSAQRLAVAHVVERAEGEPAGSEFRVTLNFHPDRLVSGLPILAAMARDGSYRSQFETGTSNGGLTAHPGGDRWRWESRLFGAAYDNEPPSERPKYGALNFRRRAIGGSPRFGSAHLRLADHTLPRTTFCYPDSFFEPVHVGVVDRLSTVVAVAAADQKDFLDDYVEAQVHGPVRFTHDVEAMVLDPCYRGTEVEKLAAGLGCPMEWHGGFRLSVDEMRRHPDYRGSEYVELGESLALDGQLDPAIIGAAARSGRHDEQALKRVWHYLARFGTSEFAR</sequence>
<dbReference type="Pfam" id="PF12294">
    <property type="entry name" value="DUF3626"/>
    <property type="match status" value="1"/>
</dbReference>
<organism evidence="1 2">
    <name type="scientific">Fodinicola feengrottensis</name>
    <dbReference type="NCBI Taxonomy" id="435914"/>
    <lineage>
        <taxon>Bacteria</taxon>
        <taxon>Bacillati</taxon>
        <taxon>Actinomycetota</taxon>
        <taxon>Actinomycetes</taxon>
        <taxon>Mycobacteriales</taxon>
        <taxon>Fodinicola</taxon>
    </lineage>
</organism>